<dbReference type="Proteomes" id="UP000562322">
    <property type="component" value="Unassembled WGS sequence"/>
</dbReference>
<dbReference type="OrthoDB" id="9397146at2759"/>
<organism evidence="4 5">
    <name type="scientific">Alectura lathami</name>
    <name type="common">Australian brush turkey</name>
    <dbReference type="NCBI Taxonomy" id="81907"/>
    <lineage>
        <taxon>Eukaryota</taxon>
        <taxon>Metazoa</taxon>
        <taxon>Chordata</taxon>
        <taxon>Craniata</taxon>
        <taxon>Vertebrata</taxon>
        <taxon>Euteleostomi</taxon>
        <taxon>Archelosauria</taxon>
        <taxon>Archosauria</taxon>
        <taxon>Dinosauria</taxon>
        <taxon>Saurischia</taxon>
        <taxon>Theropoda</taxon>
        <taxon>Coelurosauria</taxon>
        <taxon>Aves</taxon>
        <taxon>Neognathae</taxon>
        <taxon>Galloanserae</taxon>
        <taxon>Galliformes</taxon>
        <taxon>Megapodiidae</taxon>
        <taxon>Alectura</taxon>
    </lineage>
</organism>
<dbReference type="AlphaFoldDB" id="A0A7L0WU00"/>
<dbReference type="EMBL" id="VXAV01010845">
    <property type="protein sequence ID" value="NXL94517.1"/>
    <property type="molecule type" value="Genomic_DNA"/>
</dbReference>
<dbReference type="GO" id="GO:0005200">
    <property type="term" value="F:structural constituent of cytoskeleton"/>
    <property type="evidence" value="ECO:0007669"/>
    <property type="project" value="InterPro"/>
</dbReference>
<evidence type="ECO:0000256" key="3">
    <source>
        <dbReference type="RuleBase" id="RU364002"/>
    </source>
</evidence>
<comment type="caution">
    <text evidence="4">The sequence shown here is derived from an EMBL/GenBank/DDBJ whole genome shotgun (WGS) entry which is preliminary data.</text>
</comment>
<proteinExistence type="inferred from homology"/>
<accession>A0A7L0WU00</accession>
<reference evidence="4 5" key="1">
    <citation type="submission" date="2019-09" db="EMBL/GenBank/DDBJ databases">
        <title>Bird 10,000 Genomes (B10K) Project - Family phase.</title>
        <authorList>
            <person name="Zhang G."/>
        </authorList>
    </citation>
    <scope>NUCLEOTIDE SEQUENCE [LARGE SCALE GENOMIC DNA]</scope>
    <source>
        <strain evidence="4">B10K-DU-001-39</strain>
        <tissue evidence="4">Muscle</tissue>
    </source>
</reference>
<dbReference type="PANTHER" id="PTHR31203:SF1">
    <property type="entry name" value="BETA-KERATIN-RELATED PROTEIN-RELATED"/>
    <property type="match status" value="1"/>
</dbReference>
<protein>
    <recommendedName>
        <fullName evidence="3">Keratin</fullName>
    </recommendedName>
</protein>
<keyword evidence="5" id="KW-1185">Reference proteome</keyword>
<dbReference type="PANTHER" id="PTHR31203">
    <property type="entry name" value="BETA-KERATIN-RELATED PROTEIN-RELATED"/>
    <property type="match status" value="1"/>
</dbReference>
<feature type="non-terminal residue" evidence="4">
    <location>
        <position position="1"/>
    </location>
</feature>
<dbReference type="Pfam" id="PF02422">
    <property type="entry name" value="Keratin"/>
    <property type="match status" value="1"/>
</dbReference>
<evidence type="ECO:0000256" key="2">
    <source>
        <dbReference type="ARBA" id="ARBA00022744"/>
    </source>
</evidence>
<comment type="subunit">
    <text evidence="3">The avian keratins (F-ker, S-ker, C-ker and B-ker) are a complex mixture of very similar polypeptides.</text>
</comment>
<evidence type="ECO:0000256" key="1">
    <source>
        <dbReference type="ARBA" id="ARBA00008702"/>
    </source>
</evidence>
<evidence type="ECO:0000313" key="5">
    <source>
        <dbReference type="Proteomes" id="UP000562322"/>
    </source>
</evidence>
<feature type="non-terminal residue" evidence="4">
    <location>
        <position position="116"/>
    </location>
</feature>
<gene>
    <name evidence="4" type="primary">Krfb_4</name>
    <name evidence="4" type="ORF">ALELAT_R08725</name>
</gene>
<keyword evidence="2 3" id="KW-0416">Keratin</keyword>
<dbReference type="InterPro" id="IPR003461">
    <property type="entry name" value="Keratin"/>
</dbReference>
<dbReference type="GO" id="GO:0005882">
    <property type="term" value="C:intermediate filament"/>
    <property type="evidence" value="ECO:0007669"/>
    <property type="project" value="UniProtKB-KW"/>
</dbReference>
<evidence type="ECO:0000313" key="4">
    <source>
        <dbReference type="EMBL" id="NXL94517.1"/>
    </source>
</evidence>
<name>A0A7L0WU00_ALELA</name>
<sequence length="116" mass="11820">MSCYERCAPTLCGPTPLADSCNEPCTRQCQDSTVVIQPPPVVVTLPGPILSSFPQNTAVGSSTSAAVGSALSSEGVPISSGSSSGFGSFGYPGLASGYSRPSRRYNTYRSGFSGPC</sequence>
<comment type="similarity">
    <text evidence="1 3">Belongs to the avian keratin family.</text>
</comment>